<dbReference type="InterPro" id="IPR010982">
    <property type="entry name" value="Lambda_DNA-bd_dom_sf"/>
</dbReference>
<dbReference type="CDD" id="cd00093">
    <property type="entry name" value="HTH_XRE"/>
    <property type="match status" value="1"/>
</dbReference>
<evidence type="ECO:0000313" key="4">
    <source>
        <dbReference type="Proteomes" id="UP000195437"/>
    </source>
</evidence>
<dbReference type="SMART" id="SM00028">
    <property type="entry name" value="TPR"/>
    <property type="match status" value="4"/>
</dbReference>
<dbReference type="PROSITE" id="PS50005">
    <property type="entry name" value="TPR"/>
    <property type="match status" value="1"/>
</dbReference>
<dbReference type="PANTHER" id="PTHR10098">
    <property type="entry name" value="RAPSYN-RELATED"/>
    <property type="match status" value="1"/>
</dbReference>
<keyword evidence="1" id="KW-0802">TPR repeat</keyword>
<keyword evidence="4" id="KW-1185">Reference proteome</keyword>
<dbReference type="InterPro" id="IPR001387">
    <property type="entry name" value="Cro/C1-type_HTH"/>
</dbReference>
<dbReference type="InterPro" id="IPR011990">
    <property type="entry name" value="TPR-like_helical_dom_sf"/>
</dbReference>
<dbReference type="Gene3D" id="1.25.40.10">
    <property type="entry name" value="Tetratricopeptide repeat domain"/>
    <property type="match status" value="2"/>
</dbReference>
<dbReference type="EMBL" id="CP021434">
    <property type="protein sequence ID" value="ARU63005.1"/>
    <property type="molecule type" value="Genomic_DNA"/>
</dbReference>
<dbReference type="KEGG" id="tum:CBW65_20025"/>
<dbReference type="OrthoDB" id="2470999at2"/>
<feature type="repeat" description="TPR" evidence="1">
    <location>
        <begin position="228"/>
        <end position="261"/>
    </location>
</feature>
<organism evidence="3 4">
    <name type="scientific">Tumebacillus avium</name>
    <dbReference type="NCBI Taxonomy" id="1903704"/>
    <lineage>
        <taxon>Bacteria</taxon>
        <taxon>Bacillati</taxon>
        <taxon>Bacillota</taxon>
        <taxon>Bacilli</taxon>
        <taxon>Bacillales</taxon>
        <taxon>Alicyclobacillaceae</taxon>
        <taxon>Tumebacillus</taxon>
    </lineage>
</organism>
<dbReference type="SMART" id="SM00530">
    <property type="entry name" value="HTH_XRE"/>
    <property type="match status" value="1"/>
</dbReference>
<evidence type="ECO:0000313" key="3">
    <source>
        <dbReference type="EMBL" id="ARU63005.1"/>
    </source>
</evidence>
<name>A0A1Y0IU31_9BACL</name>
<gene>
    <name evidence="3" type="ORF">CBW65_20025</name>
</gene>
<dbReference type="AlphaFoldDB" id="A0A1Y0IU31"/>
<evidence type="ECO:0000259" key="2">
    <source>
        <dbReference type="PROSITE" id="PS50943"/>
    </source>
</evidence>
<sequence>MNSLGTRIRELRLKKGLTQIELAKGIITPSMVSQIESDRARPSYKVLVAIANRLDAPLEQLIKGVTLELEASSKYKLAMGMVRAREYGAAILLFENLLETAVHRIPKENLLLELALCHLGAGDVLEAEQLLNQLYQITSYGQDQHLLAVVLLNQGKVAELKHNLPIALFYMDRAWEELQKAQEIDDDLQVKILMQQASLQEQSGKVEDAAKNYERALLLSQCNSEDRGSIYLRLAEVYNRHKNYEKAEEYASKALVLLEEQANEDRKQDLQHRLIMLHRGSVDWKLIIQELLTIAETYTRRGQKQKSGEVYADVGLICLENGELDQASSYAEKAKATLSETDPTMGKVNRVLAFVNFYRNNEKKGKEYLENALKLYEQHGKVAELEEITILSCRYLTDKGEHQEAYERLERFHKYLIGQLERRGIVL</sequence>
<feature type="domain" description="HTH cro/C1-type" evidence="2">
    <location>
        <begin position="8"/>
        <end position="61"/>
    </location>
</feature>
<dbReference type="GO" id="GO:0003677">
    <property type="term" value="F:DNA binding"/>
    <property type="evidence" value="ECO:0007669"/>
    <property type="project" value="InterPro"/>
</dbReference>
<dbReference type="Pfam" id="PF01381">
    <property type="entry name" value="HTH_3"/>
    <property type="match status" value="1"/>
</dbReference>
<dbReference type="SUPFAM" id="SSF47413">
    <property type="entry name" value="lambda repressor-like DNA-binding domains"/>
    <property type="match status" value="1"/>
</dbReference>
<accession>A0A1Y0IU31</accession>
<dbReference type="InterPro" id="IPR019734">
    <property type="entry name" value="TPR_rpt"/>
</dbReference>
<dbReference type="Gene3D" id="1.10.260.40">
    <property type="entry name" value="lambda repressor-like DNA-binding domains"/>
    <property type="match status" value="1"/>
</dbReference>
<dbReference type="Pfam" id="PF13432">
    <property type="entry name" value="TPR_16"/>
    <property type="match status" value="2"/>
</dbReference>
<reference evidence="4" key="1">
    <citation type="submission" date="2017-05" db="EMBL/GenBank/DDBJ databases">
        <authorList>
            <person name="Sung H."/>
        </authorList>
    </citation>
    <scope>NUCLEOTIDE SEQUENCE [LARGE SCALE GENOMIC DNA]</scope>
    <source>
        <strain evidence="4">AR23208</strain>
    </source>
</reference>
<dbReference type="Proteomes" id="UP000195437">
    <property type="component" value="Chromosome"/>
</dbReference>
<evidence type="ECO:0000256" key="1">
    <source>
        <dbReference type="PROSITE-ProRule" id="PRU00339"/>
    </source>
</evidence>
<protein>
    <recommendedName>
        <fullName evidence="2">HTH cro/C1-type domain-containing protein</fullName>
    </recommendedName>
</protein>
<dbReference type="SUPFAM" id="SSF48452">
    <property type="entry name" value="TPR-like"/>
    <property type="match status" value="2"/>
</dbReference>
<dbReference type="RefSeq" id="WP_087458352.1">
    <property type="nucleotide sequence ID" value="NZ_CP021434.1"/>
</dbReference>
<proteinExistence type="predicted"/>
<dbReference type="PROSITE" id="PS50943">
    <property type="entry name" value="HTH_CROC1"/>
    <property type="match status" value="1"/>
</dbReference>